<dbReference type="RefSeq" id="WP_121896837.1">
    <property type="nucleotide sequence ID" value="NZ_RCNT01000001.1"/>
</dbReference>
<dbReference type="OrthoDB" id="9808413at2"/>
<comment type="caution">
    <text evidence="2">The sequence shown here is derived from an EMBL/GenBank/DDBJ whole genome shotgun (WGS) entry which is preliminary data.</text>
</comment>
<dbReference type="InterPro" id="IPR052716">
    <property type="entry name" value="MOSC_domain"/>
</dbReference>
<dbReference type="AlphaFoldDB" id="A0A3L9YAX3"/>
<dbReference type="EMBL" id="RCNT01000001">
    <property type="protein sequence ID" value="RMA44247.1"/>
    <property type="molecule type" value="Genomic_DNA"/>
</dbReference>
<dbReference type="InterPro" id="IPR005302">
    <property type="entry name" value="MoCF_Sase_C"/>
</dbReference>
<accession>A0A3L9YAX3</accession>
<dbReference type="PANTHER" id="PTHR36930">
    <property type="entry name" value="METAL-SULFUR CLUSTER BIOSYNTHESIS PROTEINS YUAD-RELATED"/>
    <property type="match status" value="1"/>
</dbReference>
<dbReference type="InterPro" id="IPR011037">
    <property type="entry name" value="Pyrv_Knase-like_insert_dom_sf"/>
</dbReference>
<protein>
    <submittedName>
        <fullName evidence="2">MOSC domain-containing protein</fullName>
    </submittedName>
</protein>
<evidence type="ECO:0000313" key="2">
    <source>
        <dbReference type="EMBL" id="RMA44247.1"/>
    </source>
</evidence>
<sequence>MPALVPTDFVGRIVWLGHNADRDAALETRSLTHMDLSFAGYEGESHAGLTRRSDSRVVAQYPRGTEIRNTRQLSILSAEDLAAIAADMGLDRLEPSWLGASVLVEGIPDFTHIPPSSRLQGERGTTLTVDMENRPCSLPAKVIEAARPGFGKAFKRAAAHRRGITAWVEREGRLDLGEALRLHVPDQPVWPHLEAARGAHTS</sequence>
<proteinExistence type="predicted"/>
<dbReference type="GO" id="GO:0030170">
    <property type="term" value="F:pyridoxal phosphate binding"/>
    <property type="evidence" value="ECO:0007669"/>
    <property type="project" value="InterPro"/>
</dbReference>
<dbReference type="Pfam" id="PF03473">
    <property type="entry name" value="MOSC"/>
    <property type="match status" value="1"/>
</dbReference>
<feature type="domain" description="MOSC" evidence="1">
    <location>
        <begin position="26"/>
        <end position="183"/>
    </location>
</feature>
<dbReference type="GO" id="GO:0003824">
    <property type="term" value="F:catalytic activity"/>
    <property type="evidence" value="ECO:0007669"/>
    <property type="project" value="InterPro"/>
</dbReference>
<gene>
    <name evidence="2" type="ORF">D9R08_03690</name>
</gene>
<dbReference type="Gene3D" id="2.40.33.20">
    <property type="entry name" value="PK beta-barrel domain-like"/>
    <property type="match status" value="1"/>
</dbReference>
<evidence type="ECO:0000313" key="3">
    <source>
        <dbReference type="Proteomes" id="UP000281343"/>
    </source>
</evidence>
<dbReference type="GO" id="GO:0030151">
    <property type="term" value="F:molybdenum ion binding"/>
    <property type="evidence" value="ECO:0007669"/>
    <property type="project" value="InterPro"/>
</dbReference>
<organism evidence="2 3">
    <name type="scientific">Rhodophyticola porphyridii</name>
    <dbReference type="NCBI Taxonomy" id="1852017"/>
    <lineage>
        <taxon>Bacteria</taxon>
        <taxon>Pseudomonadati</taxon>
        <taxon>Pseudomonadota</taxon>
        <taxon>Alphaproteobacteria</taxon>
        <taxon>Rhodobacterales</taxon>
        <taxon>Roseobacteraceae</taxon>
        <taxon>Rhodophyticola</taxon>
    </lineage>
</organism>
<name>A0A3L9YAX3_9RHOB</name>
<reference evidence="2 3" key="1">
    <citation type="submission" date="2018-10" db="EMBL/GenBank/DDBJ databases">
        <authorList>
            <person name="Jung H.S."/>
            <person name="Jeon C.O."/>
        </authorList>
    </citation>
    <scope>NUCLEOTIDE SEQUENCE [LARGE SCALE GENOMIC DNA]</scope>
    <source>
        <strain evidence="2 3">MA-7-27</strain>
    </source>
</reference>
<dbReference type="SUPFAM" id="SSF50800">
    <property type="entry name" value="PK beta-barrel domain-like"/>
    <property type="match status" value="1"/>
</dbReference>
<dbReference type="PROSITE" id="PS51340">
    <property type="entry name" value="MOSC"/>
    <property type="match status" value="1"/>
</dbReference>
<dbReference type="Proteomes" id="UP000281343">
    <property type="component" value="Unassembled WGS sequence"/>
</dbReference>
<keyword evidence="3" id="KW-1185">Reference proteome</keyword>
<evidence type="ECO:0000259" key="1">
    <source>
        <dbReference type="PROSITE" id="PS51340"/>
    </source>
</evidence>
<dbReference type="PANTHER" id="PTHR36930:SF1">
    <property type="entry name" value="MOSC DOMAIN-CONTAINING PROTEIN"/>
    <property type="match status" value="1"/>
</dbReference>